<dbReference type="Gene3D" id="3.40.30.10">
    <property type="entry name" value="Glutaredoxin"/>
    <property type="match status" value="1"/>
</dbReference>
<dbReference type="OrthoDB" id="10263751at2759"/>
<dbReference type="InterPro" id="IPR013766">
    <property type="entry name" value="Thioredoxin_domain"/>
</dbReference>
<comment type="caution">
    <text evidence="2">The sequence shown here is derived from an EMBL/GenBank/DDBJ whole genome shotgun (WGS) entry which is preliminary data.</text>
</comment>
<dbReference type="GO" id="GO:0009507">
    <property type="term" value="C:chloroplast"/>
    <property type="evidence" value="ECO:0007669"/>
    <property type="project" value="TreeGrafter"/>
</dbReference>
<dbReference type="InterPro" id="IPR044176">
    <property type="entry name" value="TRL4_chloroplastic"/>
</dbReference>
<dbReference type="PANTHER" id="PTHR47912">
    <property type="entry name" value="THIOREDOXIN-LIKE 4, CHLOROPLASTIC"/>
    <property type="match status" value="1"/>
</dbReference>
<proteinExistence type="predicted"/>
<feature type="non-terminal residue" evidence="2">
    <location>
        <position position="365"/>
    </location>
</feature>
<protein>
    <recommendedName>
        <fullName evidence="1">Thioredoxin domain-containing protein</fullName>
    </recommendedName>
</protein>
<dbReference type="Pfam" id="PF00085">
    <property type="entry name" value="Thioredoxin"/>
    <property type="match status" value="1"/>
</dbReference>
<accession>A0A843XE35</accession>
<organism evidence="2 3">
    <name type="scientific">Colocasia esculenta</name>
    <name type="common">Wild taro</name>
    <name type="synonym">Arum esculentum</name>
    <dbReference type="NCBI Taxonomy" id="4460"/>
    <lineage>
        <taxon>Eukaryota</taxon>
        <taxon>Viridiplantae</taxon>
        <taxon>Streptophyta</taxon>
        <taxon>Embryophyta</taxon>
        <taxon>Tracheophyta</taxon>
        <taxon>Spermatophyta</taxon>
        <taxon>Magnoliopsida</taxon>
        <taxon>Liliopsida</taxon>
        <taxon>Araceae</taxon>
        <taxon>Aroideae</taxon>
        <taxon>Colocasieae</taxon>
        <taxon>Colocasia</taxon>
    </lineage>
</organism>
<reference evidence="2" key="1">
    <citation type="submission" date="2017-07" db="EMBL/GenBank/DDBJ databases">
        <title>Taro Niue Genome Assembly and Annotation.</title>
        <authorList>
            <person name="Atibalentja N."/>
            <person name="Keating K."/>
            <person name="Fields C.J."/>
        </authorList>
    </citation>
    <scope>NUCLEOTIDE SEQUENCE</scope>
    <source>
        <strain evidence="2">Niue_2</strain>
        <tissue evidence="2">Leaf</tissue>
    </source>
</reference>
<dbReference type="AlphaFoldDB" id="A0A843XE35"/>
<sequence>MPNLCFISFRPSWSMKTQVGIYDSGPVNLFPMLPCVTPKDYVGFLLAKTGFPHMPRDLKLKKRVSLYRIQCAENNFMSNGIEEDSCIDDEDDENCPIDCVREFKTDEEFLKVLAKAEKSNSLVVVDFYRTSCGSCKYIEQGFVKLCKGSGDQEGAVIFLKHNVIDEYDEQTEVAEQLRIRVKAEAKPTSPPGTAPAGAATLCAQGSPLAAPAVGWAASGSSGRRPPAAAPAVGSCNLRCPTRTLQLLLQKVGESVDHLLERHGGHQAVIPSLVVQNSYTKQLGKSLQAQVAGTELLPAEPSYVLGVHHRAKHVASKQSKAGEGVRKRRTTQELYKIAQVVNPMKSYPCPTWTSVERATANKQVRE</sequence>
<dbReference type="SUPFAM" id="SSF52833">
    <property type="entry name" value="Thioredoxin-like"/>
    <property type="match status" value="1"/>
</dbReference>
<evidence type="ECO:0000313" key="3">
    <source>
        <dbReference type="Proteomes" id="UP000652761"/>
    </source>
</evidence>
<feature type="domain" description="Thioredoxin" evidence="1">
    <location>
        <begin position="104"/>
        <end position="179"/>
    </location>
</feature>
<dbReference type="PANTHER" id="PTHR47912:SF1">
    <property type="entry name" value="THIOREDOXIN-LIKE 4, CHLOROPLASTIC"/>
    <property type="match status" value="1"/>
</dbReference>
<dbReference type="Proteomes" id="UP000652761">
    <property type="component" value="Unassembled WGS sequence"/>
</dbReference>
<dbReference type="EMBL" id="NMUH01007629">
    <property type="protein sequence ID" value="MQM17576.1"/>
    <property type="molecule type" value="Genomic_DNA"/>
</dbReference>
<name>A0A843XE35_COLES</name>
<evidence type="ECO:0000313" key="2">
    <source>
        <dbReference type="EMBL" id="MQM17576.1"/>
    </source>
</evidence>
<evidence type="ECO:0000259" key="1">
    <source>
        <dbReference type="Pfam" id="PF00085"/>
    </source>
</evidence>
<dbReference type="CDD" id="cd02947">
    <property type="entry name" value="TRX_family"/>
    <property type="match status" value="1"/>
</dbReference>
<dbReference type="InterPro" id="IPR036249">
    <property type="entry name" value="Thioredoxin-like_sf"/>
</dbReference>
<gene>
    <name evidence="2" type="ORF">Taro_050547</name>
</gene>
<keyword evidence="3" id="KW-1185">Reference proteome</keyword>